<dbReference type="InterPro" id="IPR058193">
    <property type="entry name" value="VanY/YodJ_core_dom"/>
</dbReference>
<evidence type="ECO:0000313" key="4">
    <source>
        <dbReference type="Proteomes" id="UP000625804"/>
    </source>
</evidence>
<accession>A0A8J8GEZ6</accession>
<dbReference type="Proteomes" id="UP000625804">
    <property type="component" value="Unassembled WGS sequence"/>
</dbReference>
<keyword evidence="1" id="KW-0732">Signal</keyword>
<reference evidence="3" key="1">
    <citation type="submission" date="2020-06" db="EMBL/GenBank/DDBJ databases">
        <title>A novel thermopfilic bacterium from Erzurum, Turkey.</title>
        <authorList>
            <person name="Adiguzel A."/>
            <person name="Ay H."/>
            <person name="Baltaci M.O."/>
        </authorList>
    </citation>
    <scope>NUCLEOTIDE SEQUENCE</scope>
    <source>
        <strain evidence="3">P2</strain>
    </source>
</reference>
<feature type="signal peptide" evidence="1">
    <location>
        <begin position="1"/>
        <end position="21"/>
    </location>
</feature>
<dbReference type="SUPFAM" id="SSF55166">
    <property type="entry name" value="Hedgehog/DD-peptidase"/>
    <property type="match status" value="1"/>
</dbReference>
<dbReference type="EMBL" id="JABTTE010000002">
    <property type="protein sequence ID" value="NSL50611.1"/>
    <property type="molecule type" value="Genomic_DNA"/>
</dbReference>
<name>A0A8J8GEZ6_9BACI</name>
<sequence>MKKIYIPVMLVLLMAGCGSNSIESTNQADVSATVPEEKLIESEVVEEQVEETENEQISEEVVIEQGSETIEVEQATEETKTPEKQNFDNILVLVNKQNSLPKDYVPSDLVAPNVPFSFTEDLPKRYMRREAALALEQLFRAAQQENIELFAVSGYRSYDRQEAIFAANVAKKGEAAARLVSAEPGQSEHQTGLAMDVSSRSVGFDLIEEFGETKEGIWLKNNAHKFGFIIRYPKGKEDITGYSYEPWHIRYVGKSVAKEIFENSFTFEEYLSK</sequence>
<proteinExistence type="predicted"/>
<dbReference type="GO" id="GO:0006508">
    <property type="term" value="P:proteolysis"/>
    <property type="evidence" value="ECO:0007669"/>
    <property type="project" value="InterPro"/>
</dbReference>
<dbReference type="InterPro" id="IPR052179">
    <property type="entry name" value="DD-CPase-like"/>
</dbReference>
<dbReference type="InterPro" id="IPR009045">
    <property type="entry name" value="Zn_M74/Hedgehog-like"/>
</dbReference>
<dbReference type="PANTHER" id="PTHR34385:SF1">
    <property type="entry name" value="PEPTIDOGLYCAN L-ALANYL-D-GLUTAMATE ENDOPEPTIDASE CWLK"/>
    <property type="match status" value="1"/>
</dbReference>
<dbReference type="PROSITE" id="PS51257">
    <property type="entry name" value="PROKAR_LIPOPROTEIN"/>
    <property type="match status" value="1"/>
</dbReference>
<keyword evidence="4" id="KW-1185">Reference proteome</keyword>
<dbReference type="InterPro" id="IPR003709">
    <property type="entry name" value="VanY-like_core_dom"/>
</dbReference>
<dbReference type="RefSeq" id="WP_173729808.1">
    <property type="nucleotide sequence ID" value="NZ_JABTTE010000002.1"/>
</dbReference>
<gene>
    <name evidence="3" type="ORF">HR057_02395</name>
</gene>
<dbReference type="CDD" id="cd14852">
    <property type="entry name" value="LD-carboxypeptidase"/>
    <property type="match status" value="1"/>
</dbReference>
<evidence type="ECO:0000256" key="1">
    <source>
        <dbReference type="SAM" id="SignalP"/>
    </source>
</evidence>
<protein>
    <submittedName>
        <fullName evidence="3">M15 family metallopeptidase</fullName>
    </submittedName>
</protein>
<evidence type="ECO:0000313" key="3">
    <source>
        <dbReference type="EMBL" id="NSL50611.1"/>
    </source>
</evidence>
<comment type="caution">
    <text evidence="3">The sequence shown here is derived from an EMBL/GenBank/DDBJ whole genome shotgun (WGS) entry which is preliminary data.</text>
</comment>
<dbReference type="Pfam" id="PF02557">
    <property type="entry name" value="VanY"/>
    <property type="match status" value="1"/>
</dbReference>
<dbReference type="Gene3D" id="3.30.1380.10">
    <property type="match status" value="1"/>
</dbReference>
<evidence type="ECO:0000259" key="2">
    <source>
        <dbReference type="Pfam" id="PF02557"/>
    </source>
</evidence>
<dbReference type="PANTHER" id="PTHR34385">
    <property type="entry name" value="D-ALANYL-D-ALANINE CARBOXYPEPTIDASE"/>
    <property type="match status" value="1"/>
</dbReference>
<dbReference type="AlphaFoldDB" id="A0A8J8GEZ6"/>
<organism evidence="3 4">
    <name type="scientific">Calidifontibacillus erzurumensis</name>
    <dbReference type="NCBI Taxonomy" id="2741433"/>
    <lineage>
        <taxon>Bacteria</taxon>
        <taxon>Bacillati</taxon>
        <taxon>Bacillota</taxon>
        <taxon>Bacilli</taxon>
        <taxon>Bacillales</taxon>
        <taxon>Bacillaceae</taxon>
        <taxon>Calidifontibacillus/Schinkia group</taxon>
        <taxon>Calidifontibacillus</taxon>
    </lineage>
</organism>
<dbReference type="GO" id="GO:0008233">
    <property type="term" value="F:peptidase activity"/>
    <property type="evidence" value="ECO:0007669"/>
    <property type="project" value="InterPro"/>
</dbReference>
<feature type="chain" id="PRO_5039263637" evidence="1">
    <location>
        <begin position="22"/>
        <end position="273"/>
    </location>
</feature>
<feature type="domain" description="D-alanyl-D-alanine carboxypeptidase-like core" evidence="2">
    <location>
        <begin position="125"/>
        <end position="254"/>
    </location>
</feature>